<evidence type="ECO:0000256" key="4">
    <source>
        <dbReference type="ARBA" id="ARBA00022842"/>
    </source>
</evidence>
<dbReference type="GO" id="GO:0004610">
    <property type="term" value="F:phosphoacetylglucosamine mutase activity"/>
    <property type="evidence" value="ECO:0007669"/>
    <property type="project" value="TreeGrafter"/>
</dbReference>
<name>A0A177AV65_9BILA</name>
<keyword evidence="4" id="KW-0460">Magnesium</keyword>
<keyword evidence="5" id="KW-0413">Isomerase</keyword>
<dbReference type="Gene3D" id="3.40.120.10">
    <property type="entry name" value="Alpha-D-Glucose-1,6-Bisphosphate, subunit A, domain 3"/>
    <property type="match status" value="2"/>
</dbReference>
<dbReference type="Gene3D" id="3.30.310.50">
    <property type="entry name" value="Alpha-D-phosphohexomutase, C-terminal domain"/>
    <property type="match status" value="1"/>
</dbReference>
<evidence type="ECO:0000259" key="8">
    <source>
        <dbReference type="Pfam" id="PF21404"/>
    </source>
</evidence>
<feature type="domain" description="Alpha-D-phosphohexomutase alpha/beta/alpha" evidence="7">
    <location>
        <begin position="61"/>
        <end position="94"/>
    </location>
</feature>
<evidence type="ECO:0000259" key="7">
    <source>
        <dbReference type="Pfam" id="PF02878"/>
    </source>
</evidence>
<dbReference type="Pfam" id="PF21404">
    <property type="entry name" value="AMG1_III"/>
    <property type="match status" value="1"/>
</dbReference>
<dbReference type="InterPro" id="IPR049022">
    <property type="entry name" value="AMG1_III"/>
</dbReference>
<dbReference type="Pfam" id="PF00408">
    <property type="entry name" value="PGM_PMM_IV"/>
    <property type="match status" value="1"/>
</dbReference>
<dbReference type="AlphaFoldDB" id="A0A177AV65"/>
<evidence type="ECO:0000256" key="2">
    <source>
        <dbReference type="ARBA" id="ARBA00010231"/>
    </source>
</evidence>
<evidence type="ECO:0008006" key="11">
    <source>
        <dbReference type="Google" id="ProtNLM"/>
    </source>
</evidence>
<dbReference type="InterPro" id="IPR005843">
    <property type="entry name" value="A-D-PHexomutase_C"/>
</dbReference>
<evidence type="ECO:0000313" key="9">
    <source>
        <dbReference type="EMBL" id="OAF65720.1"/>
    </source>
</evidence>
<comment type="cofactor">
    <cofactor evidence="1">
        <name>Mg(2+)</name>
        <dbReference type="ChEBI" id="CHEBI:18420"/>
    </cofactor>
</comment>
<evidence type="ECO:0000256" key="5">
    <source>
        <dbReference type="ARBA" id="ARBA00023235"/>
    </source>
</evidence>
<evidence type="ECO:0000256" key="3">
    <source>
        <dbReference type="ARBA" id="ARBA00022723"/>
    </source>
</evidence>
<feature type="domain" description="Alpha-D-phosphohexomutase C-terminal" evidence="6">
    <location>
        <begin position="671"/>
        <end position="703"/>
    </location>
</feature>
<dbReference type="PANTHER" id="PTHR45955">
    <property type="entry name" value="PHOSPHOACETYLGLUCOSAMINE MUTASE"/>
    <property type="match status" value="1"/>
</dbReference>
<dbReference type="InterPro" id="IPR036900">
    <property type="entry name" value="A-D-PHexomutase_C_sf"/>
</dbReference>
<keyword evidence="3" id="KW-0479">Metal-binding</keyword>
<dbReference type="SUPFAM" id="SSF55957">
    <property type="entry name" value="Phosphoglucomutase, C-terminal domain"/>
    <property type="match status" value="1"/>
</dbReference>
<dbReference type="InterPro" id="IPR005844">
    <property type="entry name" value="A-D-PHexomutase_a/b/a-I"/>
</dbReference>
<comment type="caution">
    <text evidence="9">The sequence shown here is derived from an EMBL/GenBank/DDBJ whole genome shotgun (WGS) entry which is preliminary data.</text>
</comment>
<dbReference type="EMBL" id="LWCA01001174">
    <property type="protein sequence ID" value="OAF65720.1"/>
    <property type="molecule type" value="Genomic_DNA"/>
</dbReference>
<dbReference type="OrthoDB" id="1928at2759"/>
<dbReference type="Pfam" id="PF02878">
    <property type="entry name" value="PGM_PMM_I"/>
    <property type="match status" value="1"/>
</dbReference>
<dbReference type="GO" id="GO:0000287">
    <property type="term" value="F:magnesium ion binding"/>
    <property type="evidence" value="ECO:0007669"/>
    <property type="project" value="InterPro"/>
</dbReference>
<proteinExistence type="inferred from homology"/>
<dbReference type="InterPro" id="IPR016055">
    <property type="entry name" value="A-D-PHexomutase_a/b/a-I/II/III"/>
</dbReference>
<dbReference type="GO" id="GO:0006048">
    <property type="term" value="P:UDP-N-acetylglucosamine biosynthetic process"/>
    <property type="evidence" value="ECO:0007669"/>
    <property type="project" value="TreeGrafter"/>
</dbReference>
<evidence type="ECO:0000313" key="10">
    <source>
        <dbReference type="Proteomes" id="UP000078046"/>
    </source>
</evidence>
<organism evidence="9 10">
    <name type="scientific">Intoshia linei</name>
    <dbReference type="NCBI Taxonomy" id="1819745"/>
    <lineage>
        <taxon>Eukaryota</taxon>
        <taxon>Metazoa</taxon>
        <taxon>Spiralia</taxon>
        <taxon>Lophotrochozoa</taxon>
        <taxon>Mesozoa</taxon>
        <taxon>Orthonectida</taxon>
        <taxon>Rhopaluridae</taxon>
        <taxon>Intoshia</taxon>
    </lineage>
</organism>
<dbReference type="PROSITE" id="PS00710">
    <property type="entry name" value="PGM_PMM"/>
    <property type="match status" value="1"/>
</dbReference>
<gene>
    <name evidence="9" type="ORF">A3Q56_06571</name>
</gene>
<dbReference type="GO" id="GO:0005975">
    <property type="term" value="P:carbohydrate metabolic process"/>
    <property type="evidence" value="ECO:0007669"/>
    <property type="project" value="InterPro"/>
</dbReference>
<protein>
    <recommendedName>
        <fullName evidence="11">Phosphoacetylglucosamine mutase</fullName>
    </recommendedName>
</protein>
<accession>A0A177AV65</accession>
<comment type="similarity">
    <text evidence="2">Belongs to the phosphohexose mutase family.</text>
</comment>
<dbReference type="Proteomes" id="UP000078046">
    <property type="component" value="Unassembled WGS sequence"/>
</dbReference>
<feature type="domain" description="Phosphoacetylglucosamine mutase AMG1" evidence="8">
    <location>
        <begin position="462"/>
        <end position="584"/>
    </location>
</feature>
<sequence length="708" mass="81480">MQVMNLLTKLYNYSESLKNVTDSVRINQTKLFYGTSGFRVNNSFLDWITVRMTFLCVLRSVKKKSQTVGIAITASHNPEPDNGLKIIDCNGELLDVSWERYCNDFVHASNLMEFTEAYNNLISNEFGKLNNFIKVKAHIMIVQDTRPSGIRIKKEIYKTLDMIYTNFNYSVFDLGEMGTPACHWLVGTINKTELDKENYIGELLAYYLLHYKIDNSRLTEIAEALHGPDVTHVQHLQYNVDLLLKFMYYYDMVFYFYKNLINIYTIFNLKHDPDYTLDCAAVYDLLKNKCTQFVVDCGNGIGTTILDSLNKLLYIFTYKDDPGDILTEFYNFKLKDYSELILTIFKSSALNHNDLNRNCGADYVKTLNEPPLNIAAQGYPITEHNLVSFDGDADRFIGYYFDELDQFHMLDGDQISIFFVCLIKEILKINNIDDIGGLLDDENINDDNCVSRRYSLESDAIKPSLCVVKTLYTNGAFTNHLKASPLNFNYQYIINSETGIKNLHEVAKKHAIGVYFEANGHGTALFSLKSLPSYVAAVKRFKSLSKKSERYCPFELLQNLTFMVNQYTGDAVSVLFMTYLVIEYFHVKSFGISDDEYTKNTHFSTIRQNHETKHLFFNPMPNKTVNIGLGDIYEAEKFNPDDIDSYTFFNKSIQDNIDHICFSSKDAVSYGRCFIRKSGTQNVVRIYAEAYTQELLDNIVNMCIDLLT</sequence>
<evidence type="ECO:0000256" key="1">
    <source>
        <dbReference type="ARBA" id="ARBA00001946"/>
    </source>
</evidence>
<reference evidence="9 10" key="1">
    <citation type="submission" date="2016-04" db="EMBL/GenBank/DDBJ databases">
        <title>The genome of Intoshia linei affirms orthonectids as highly simplified spiralians.</title>
        <authorList>
            <person name="Mikhailov K.V."/>
            <person name="Slusarev G.S."/>
            <person name="Nikitin M.A."/>
            <person name="Logacheva M.D."/>
            <person name="Penin A."/>
            <person name="Aleoshin V."/>
            <person name="Panchin Y.V."/>
        </authorList>
    </citation>
    <scope>NUCLEOTIDE SEQUENCE [LARGE SCALE GENOMIC DNA]</scope>
    <source>
        <strain evidence="9">Intl2013</strain>
        <tissue evidence="9">Whole animal</tissue>
    </source>
</reference>
<dbReference type="PANTHER" id="PTHR45955:SF1">
    <property type="entry name" value="PHOSPHOACETYLGLUCOSAMINE MUTASE"/>
    <property type="match status" value="1"/>
</dbReference>
<dbReference type="SUPFAM" id="SSF53738">
    <property type="entry name" value="Phosphoglucomutase, first 3 domains"/>
    <property type="match status" value="1"/>
</dbReference>
<dbReference type="InterPro" id="IPR016066">
    <property type="entry name" value="A-D-PHexomutase_CS"/>
</dbReference>
<keyword evidence="10" id="KW-1185">Reference proteome</keyword>
<evidence type="ECO:0000259" key="6">
    <source>
        <dbReference type="Pfam" id="PF00408"/>
    </source>
</evidence>